<dbReference type="PANTHER" id="PTHR38166">
    <property type="entry name" value="C2H2-TYPE DOMAIN-CONTAINING PROTEIN-RELATED"/>
    <property type="match status" value="1"/>
</dbReference>
<organism evidence="2 3">
    <name type="scientific">Cephalotrichum gorgonifer</name>
    <dbReference type="NCBI Taxonomy" id="2041049"/>
    <lineage>
        <taxon>Eukaryota</taxon>
        <taxon>Fungi</taxon>
        <taxon>Dikarya</taxon>
        <taxon>Ascomycota</taxon>
        <taxon>Pezizomycotina</taxon>
        <taxon>Sordariomycetes</taxon>
        <taxon>Hypocreomycetidae</taxon>
        <taxon>Microascales</taxon>
        <taxon>Microascaceae</taxon>
        <taxon>Cephalotrichum</taxon>
    </lineage>
</organism>
<sequence>MERGTQEAMTSPTESDRGWMSDPSDSPRPHHRLHHRPRASPYSGFAVPIARQNASVQPVRSSWTWGPGPRMSTRQQYLASRRQSPPARFQRLSRSTSPRRTLRAGYFYGDLLHEALQQGDSSPFPAATAAFSLIQGAAPPFAVHHLWPSEDCAVPGAQQSMDGVLSLPVPEAPLVYLENGEDDQEQQDDSDDSFLDEPYQMTDAVPRLEESHRLYRLKDRLVQRAQNLFAQSQRFIPQGSQRFALPWQPMFSCPFFSKDPEKYWPCLEDTSTATILGVKRHLWHHHSQPYYCPVCYDTFPLASERDTHILGRTCAKKDEVVHFDGMSPEQRALIATKERGKGESGPRQWWGIWKILFGRPREKLEPFLPPALSWNILLVTEFWKARGKEITEQFLGDMERMEGGVSGEGRSEFQDVDENTVSGLVNAVLRDLVGLTFWRSGLVRNLGNIIPVRECSE</sequence>
<feature type="region of interest" description="Disordered" evidence="1">
    <location>
        <begin position="1"/>
        <end position="97"/>
    </location>
</feature>
<gene>
    <name evidence="2" type="ORF">DNG_10296</name>
</gene>
<feature type="compositionally biased region" description="Polar residues" evidence="1">
    <location>
        <begin position="72"/>
        <end position="83"/>
    </location>
</feature>
<dbReference type="AlphaFoldDB" id="A0AAE8N7D2"/>
<reference evidence="2" key="1">
    <citation type="submission" date="2018-03" db="EMBL/GenBank/DDBJ databases">
        <authorList>
            <person name="Guldener U."/>
        </authorList>
    </citation>
    <scope>NUCLEOTIDE SEQUENCE</scope>
</reference>
<feature type="compositionally biased region" description="Basic residues" evidence="1">
    <location>
        <begin position="29"/>
        <end position="38"/>
    </location>
</feature>
<dbReference type="Proteomes" id="UP001187682">
    <property type="component" value="Unassembled WGS sequence"/>
</dbReference>
<protein>
    <submittedName>
        <fullName evidence="2">Uncharacterized protein</fullName>
    </submittedName>
</protein>
<name>A0AAE8N7D2_9PEZI</name>
<evidence type="ECO:0000313" key="3">
    <source>
        <dbReference type="Proteomes" id="UP001187682"/>
    </source>
</evidence>
<dbReference type="PANTHER" id="PTHR38166:SF1">
    <property type="entry name" value="C2H2-TYPE DOMAIN-CONTAINING PROTEIN"/>
    <property type="match status" value="1"/>
</dbReference>
<dbReference type="EMBL" id="ONZQ02000022">
    <property type="protein sequence ID" value="SPO07601.1"/>
    <property type="molecule type" value="Genomic_DNA"/>
</dbReference>
<proteinExistence type="predicted"/>
<accession>A0AAE8N7D2</accession>
<evidence type="ECO:0000313" key="2">
    <source>
        <dbReference type="EMBL" id="SPO07601.1"/>
    </source>
</evidence>
<comment type="caution">
    <text evidence="2">The sequence shown here is derived from an EMBL/GenBank/DDBJ whole genome shotgun (WGS) entry which is preliminary data.</text>
</comment>
<evidence type="ECO:0000256" key="1">
    <source>
        <dbReference type="SAM" id="MobiDB-lite"/>
    </source>
</evidence>
<keyword evidence="3" id="KW-1185">Reference proteome</keyword>
<feature type="compositionally biased region" description="Polar residues" evidence="1">
    <location>
        <begin position="52"/>
        <end position="64"/>
    </location>
</feature>